<feature type="region of interest" description="Disordered" evidence="1">
    <location>
        <begin position="94"/>
        <end position="119"/>
    </location>
</feature>
<evidence type="ECO:0000256" key="1">
    <source>
        <dbReference type="SAM" id="MobiDB-lite"/>
    </source>
</evidence>
<name>A0A4U5QNP2_POPAL</name>
<protein>
    <submittedName>
        <fullName evidence="2">Uncharacterized protein</fullName>
    </submittedName>
</protein>
<gene>
    <name evidence="2" type="ORF">D5086_0000078020</name>
</gene>
<organism evidence="2">
    <name type="scientific">Populus alba</name>
    <name type="common">White poplar</name>
    <dbReference type="NCBI Taxonomy" id="43335"/>
    <lineage>
        <taxon>Eukaryota</taxon>
        <taxon>Viridiplantae</taxon>
        <taxon>Streptophyta</taxon>
        <taxon>Embryophyta</taxon>
        <taxon>Tracheophyta</taxon>
        <taxon>Spermatophyta</taxon>
        <taxon>Magnoliopsida</taxon>
        <taxon>eudicotyledons</taxon>
        <taxon>Gunneridae</taxon>
        <taxon>Pentapetalae</taxon>
        <taxon>rosids</taxon>
        <taxon>fabids</taxon>
        <taxon>Malpighiales</taxon>
        <taxon>Salicaceae</taxon>
        <taxon>Saliceae</taxon>
        <taxon>Populus</taxon>
    </lineage>
</organism>
<dbReference type="EMBL" id="RCHU01000219">
    <property type="protein sequence ID" value="TKS10957.1"/>
    <property type="molecule type" value="Genomic_DNA"/>
</dbReference>
<feature type="compositionally biased region" description="Polar residues" evidence="1">
    <location>
        <begin position="95"/>
        <end position="118"/>
    </location>
</feature>
<dbReference type="AlphaFoldDB" id="A0A4U5QNP2"/>
<reference evidence="2" key="1">
    <citation type="submission" date="2018-10" db="EMBL/GenBank/DDBJ databases">
        <title>Population genomic analysis revealed the cold adaptation of white poplar.</title>
        <authorList>
            <person name="Liu Y.-J."/>
        </authorList>
    </citation>
    <scope>NUCLEOTIDE SEQUENCE [LARGE SCALE GENOMIC DNA]</scope>
    <source>
        <strain evidence="2">PAL-ZL1</strain>
    </source>
</reference>
<sequence length="144" mass="16137">MSDNSEGDGVFMELETFEKRMNSNKHNAIPLTDAQTIPNERILPLDNDLCRNYAGDIEAVNHNGENTEMIELGAVDIEVMNLDEEDTVMIDLPAPSTTESSAQNILDNSTSENTSQPTPRCYYYSESDVARINKVKIEMRFTGK</sequence>
<comment type="caution">
    <text evidence="2">The sequence shown here is derived from an EMBL/GenBank/DDBJ whole genome shotgun (WGS) entry which is preliminary data.</text>
</comment>
<proteinExistence type="predicted"/>
<evidence type="ECO:0000313" key="2">
    <source>
        <dbReference type="EMBL" id="TKS10957.1"/>
    </source>
</evidence>
<accession>A0A4U5QNP2</accession>